<gene>
    <name evidence="1" type="ORF">AC579_6954</name>
</gene>
<dbReference type="OrthoDB" id="10249433at2759"/>
<evidence type="ECO:0000313" key="1">
    <source>
        <dbReference type="EMBL" id="KXT16244.1"/>
    </source>
</evidence>
<reference evidence="1 2" key="1">
    <citation type="submission" date="2015-07" db="EMBL/GenBank/DDBJ databases">
        <title>Comparative genomics of the Sigatoka disease complex on banana suggests a link between parallel evolutionary changes in Pseudocercospora fijiensis and Pseudocercospora eumusae and increased virulence on the banana host.</title>
        <authorList>
            <person name="Chang T.-C."/>
            <person name="Salvucci A."/>
            <person name="Crous P.W."/>
            <person name="Stergiopoulos I."/>
        </authorList>
    </citation>
    <scope>NUCLEOTIDE SEQUENCE [LARGE SCALE GENOMIC DNA]</scope>
    <source>
        <strain evidence="1 2">CBS 116634</strain>
    </source>
</reference>
<dbReference type="GO" id="GO:0008474">
    <property type="term" value="F:palmitoyl-(protein) hydrolase activity"/>
    <property type="evidence" value="ECO:0007669"/>
    <property type="project" value="TreeGrafter"/>
</dbReference>
<dbReference type="AlphaFoldDB" id="A0A139INV7"/>
<organism evidence="1 2">
    <name type="scientific">Pseudocercospora musae</name>
    <dbReference type="NCBI Taxonomy" id="113226"/>
    <lineage>
        <taxon>Eukaryota</taxon>
        <taxon>Fungi</taxon>
        <taxon>Dikarya</taxon>
        <taxon>Ascomycota</taxon>
        <taxon>Pezizomycotina</taxon>
        <taxon>Dothideomycetes</taxon>
        <taxon>Dothideomycetidae</taxon>
        <taxon>Mycosphaerellales</taxon>
        <taxon>Mycosphaerellaceae</taxon>
        <taxon>Pseudocercospora</taxon>
    </lineage>
</organism>
<dbReference type="PANTHER" id="PTHR12277">
    <property type="entry name" value="ALPHA/BETA HYDROLASE DOMAIN-CONTAINING PROTEIN"/>
    <property type="match status" value="1"/>
</dbReference>
<dbReference type="Proteomes" id="UP000073492">
    <property type="component" value="Unassembled WGS sequence"/>
</dbReference>
<dbReference type="Gene3D" id="3.40.50.1820">
    <property type="entry name" value="alpha/beta hydrolase"/>
    <property type="match status" value="1"/>
</dbReference>
<protein>
    <recommendedName>
        <fullName evidence="3">AB hydrolase-1 domain-containing protein</fullName>
    </recommendedName>
</protein>
<dbReference type="PANTHER" id="PTHR12277:SF64">
    <property type="entry name" value="SUPERFAMILY HYDROLASE, PUTATIVE (AFU_ORTHOLOGUE AFUA_3G01760)-RELATED"/>
    <property type="match status" value="1"/>
</dbReference>
<dbReference type="InterPro" id="IPR008536">
    <property type="entry name" value="DUF818"/>
</dbReference>
<keyword evidence="2" id="KW-1185">Reference proteome</keyword>
<sequence length="308" mass="34480">MTVLFQDKIIYMPYMPPFARYEKMEDYTARCKPVEWESLHIKSLDGTKIALAIGRLPEHMSTDDAIRAKKRRVVIAYFHGNGSSIPPRLPLMSGTLKAIERASANSNVEFVIVALSYRGYWTSSGRASQAGIEKDAQAMLQWIRGKHQGPGIDLQIVLWGQSIGAGVASTAAATYVTERAEEQPPITALVLETPFTGIKSMLLALYPQKWLPYKYLWPFLWNHWDSELALRRVAESGRRPKILLLPATRDEVVPRNEVGKLESICNELDLPMKRKDIDGALHFEATVRKDGQAAVAGFVADVIGSRRS</sequence>
<dbReference type="Pfam" id="PF05677">
    <property type="entry name" value="DUF818"/>
    <property type="match status" value="1"/>
</dbReference>
<dbReference type="InterPro" id="IPR029058">
    <property type="entry name" value="AB_hydrolase_fold"/>
</dbReference>
<evidence type="ECO:0000313" key="2">
    <source>
        <dbReference type="Proteomes" id="UP000073492"/>
    </source>
</evidence>
<accession>A0A139INV7</accession>
<evidence type="ECO:0008006" key="3">
    <source>
        <dbReference type="Google" id="ProtNLM"/>
    </source>
</evidence>
<dbReference type="STRING" id="113226.A0A139INV7"/>
<dbReference type="SUPFAM" id="SSF53474">
    <property type="entry name" value="alpha/beta-Hydrolases"/>
    <property type="match status" value="1"/>
</dbReference>
<dbReference type="GO" id="GO:0016020">
    <property type="term" value="C:membrane"/>
    <property type="evidence" value="ECO:0007669"/>
    <property type="project" value="TreeGrafter"/>
</dbReference>
<proteinExistence type="predicted"/>
<comment type="caution">
    <text evidence="1">The sequence shown here is derived from an EMBL/GenBank/DDBJ whole genome shotgun (WGS) entry which is preliminary data.</text>
</comment>
<dbReference type="EMBL" id="LFZO01000042">
    <property type="protein sequence ID" value="KXT16244.1"/>
    <property type="molecule type" value="Genomic_DNA"/>
</dbReference>
<name>A0A139INV7_9PEZI</name>